<dbReference type="InParanoid" id="H8N0X7"/>
<dbReference type="EMBL" id="CP003389">
    <property type="protein sequence ID" value="AFE07155.1"/>
    <property type="molecule type" value="Genomic_DNA"/>
</dbReference>
<protein>
    <submittedName>
        <fullName evidence="1">Uncharacterized protein</fullName>
    </submittedName>
</protein>
<dbReference type="RefSeq" id="WP_014399618.1">
    <property type="nucleotide sequence ID" value="NC_017030.1"/>
</dbReference>
<evidence type="ECO:0000313" key="2">
    <source>
        <dbReference type="Proteomes" id="UP000007587"/>
    </source>
</evidence>
<organism evidence="1 2">
    <name type="scientific">Corallococcus coralloides (strain ATCC 25202 / DSM 2259 / NBRC 100086 / M2)</name>
    <name type="common">Myxococcus coralloides</name>
    <dbReference type="NCBI Taxonomy" id="1144275"/>
    <lineage>
        <taxon>Bacteria</taxon>
        <taxon>Pseudomonadati</taxon>
        <taxon>Myxococcota</taxon>
        <taxon>Myxococcia</taxon>
        <taxon>Myxococcales</taxon>
        <taxon>Cystobacterineae</taxon>
        <taxon>Myxococcaceae</taxon>
        <taxon>Corallococcus</taxon>
    </lineage>
</organism>
<dbReference type="HOGENOM" id="CLU_1851760_0_0_7"/>
<gene>
    <name evidence="1" type="ordered locus">COCOR_06832</name>
</gene>
<keyword evidence="2" id="KW-1185">Reference proteome</keyword>
<reference evidence="1 2" key="1">
    <citation type="journal article" date="2012" name="J. Bacteriol.">
        <title>Complete Genome Sequence of the Fruiting Myxobacterium Corallococcus coralloides DSM 2259.</title>
        <authorList>
            <person name="Huntley S."/>
            <person name="Zhang Y."/>
            <person name="Treuner-Lange A."/>
            <person name="Kneip S."/>
            <person name="Sensen C.W."/>
            <person name="Sogaard-Andersen L."/>
        </authorList>
    </citation>
    <scope>NUCLEOTIDE SEQUENCE [LARGE SCALE GENOMIC DNA]</scope>
    <source>
        <strain evidence="2">ATCC 25202 / DSM 2259 / NBRC 100086 / M2</strain>
    </source>
</reference>
<evidence type="ECO:0000313" key="1">
    <source>
        <dbReference type="EMBL" id="AFE07155.1"/>
    </source>
</evidence>
<dbReference type="AlphaFoldDB" id="H8N0X7"/>
<reference evidence="2" key="2">
    <citation type="submission" date="2012-03" db="EMBL/GenBank/DDBJ databases">
        <title>Genome sequence of the fruiting myxobacterium Corallococcus coralloides DSM 2259.</title>
        <authorList>
            <person name="Huntley S."/>
            <person name="Zhang Y."/>
            <person name="Treuner-Lange A."/>
            <person name="Sensen C.W."/>
            <person name="Sogaard-Andersen L."/>
        </authorList>
    </citation>
    <scope>NUCLEOTIDE SEQUENCE [LARGE SCALE GENOMIC DNA]</scope>
    <source>
        <strain evidence="2">ATCC 25202 / DSM 2259 / NBRC 100086 / M2</strain>
    </source>
</reference>
<name>H8N0X7_CORCM</name>
<accession>H8N0X7</accession>
<dbReference type="KEGG" id="ccx:COCOR_06832"/>
<proteinExistence type="predicted"/>
<sequence>MAKTYEYNDSKTIVADSPNRGALEIAISLEFNDENSALTAWGLRIAPSFAREYAVVATNFLPGTAIPLNATFPDDFCVQGTLTCEYNASSNKAYVRTDELLYGFRDEDQKFPNASKAEFLGVFWEFTPPAPPKKQTPG</sequence>
<dbReference type="Proteomes" id="UP000007587">
    <property type="component" value="Chromosome"/>
</dbReference>